<dbReference type="PIRSF" id="PIRSF018005">
    <property type="entry name" value="UCP018005"/>
    <property type="match status" value="1"/>
</dbReference>
<dbReference type="KEGG" id="esi:Exig_1679"/>
<dbReference type="Proteomes" id="UP000001681">
    <property type="component" value="Chromosome"/>
</dbReference>
<dbReference type="Gene3D" id="3.40.50.150">
    <property type="entry name" value="Vaccinia Virus protein VP39"/>
    <property type="match status" value="1"/>
</dbReference>
<dbReference type="GO" id="GO:0008168">
    <property type="term" value="F:methyltransferase activity"/>
    <property type="evidence" value="ECO:0007669"/>
    <property type="project" value="UniProtKB-KW"/>
</dbReference>
<organism evidence="4 5">
    <name type="scientific">Exiguobacterium sibiricum (strain DSM 17290 / CCUG 55495 / CIP 109462 / JCM 13490 / 255-15)</name>
    <dbReference type="NCBI Taxonomy" id="262543"/>
    <lineage>
        <taxon>Bacteria</taxon>
        <taxon>Bacillati</taxon>
        <taxon>Bacillota</taxon>
        <taxon>Bacilli</taxon>
        <taxon>Bacillales</taxon>
        <taxon>Bacillales Family XII. Incertae Sedis</taxon>
        <taxon>Exiguobacterium</taxon>
    </lineage>
</organism>
<reference evidence="4 5" key="2">
    <citation type="journal article" date="2008" name="BMC Genomics">
        <title>Architecture of thermal adaptation in an Exiguobacterium sibiricum strain isolated from 3 million year old permafrost: a genome and transcriptome approach.</title>
        <authorList>
            <person name="Rodrigues D.F."/>
            <person name="Ivanova N."/>
            <person name="He Z."/>
            <person name="Huebner M."/>
            <person name="Zhou J."/>
            <person name="Tiedje J.M."/>
        </authorList>
    </citation>
    <scope>NUCLEOTIDE SEQUENCE [LARGE SCALE GENOMIC DNA]</scope>
    <source>
        <strain evidence="5">DSM 17290 / CIP 109462 / JCM 13490 / 255-15</strain>
    </source>
</reference>
<dbReference type="AlphaFoldDB" id="B1YH71"/>
<evidence type="ECO:0000256" key="2">
    <source>
        <dbReference type="ARBA" id="ARBA00022679"/>
    </source>
</evidence>
<evidence type="ECO:0000313" key="4">
    <source>
        <dbReference type="EMBL" id="ACB61132.1"/>
    </source>
</evidence>
<feature type="domain" description="Histidine-specific methyltransferase SAM-dependent" evidence="3">
    <location>
        <begin position="18"/>
        <end position="316"/>
    </location>
</feature>
<dbReference type="RefSeq" id="WP_012370552.1">
    <property type="nucleotide sequence ID" value="NC_010556.1"/>
</dbReference>
<dbReference type="SUPFAM" id="SSF53335">
    <property type="entry name" value="S-adenosyl-L-methionine-dependent methyltransferases"/>
    <property type="match status" value="1"/>
</dbReference>
<reference evidence="5" key="3">
    <citation type="submission" date="2008-04" db="EMBL/GenBank/DDBJ databases">
        <title>Complete sequence of chromosome of Exiguobacterium sibiricum 255-15.</title>
        <authorList>
            <consortium name="US DOE Joint Genome Institute"/>
            <person name="Copeland A."/>
            <person name="Lucas S."/>
            <person name="Lapidus A."/>
            <person name="Glavina del Rio T."/>
            <person name="Dalin E."/>
            <person name="Tice H."/>
            <person name="Bruce D."/>
            <person name="Goodwin L."/>
            <person name="Pitluck S."/>
            <person name="Kiss H."/>
            <person name="Chertkov O."/>
            <person name="Monk C."/>
            <person name="Brettin T."/>
            <person name="Detter J.C."/>
            <person name="Han C."/>
            <person name="Kuske C.R."/>
            <person name="Schmutz J."/>
            <person name="Larimer F."/>
            <person name="Land M."/>
            <person name="Hauser L."/>
            <person name="Kyrpides N."/>
            <person name="Mikhailova N."/>
            <person name="Vishnivetskaya T."/>
            <person name="Rodrigues D.F."/>
            <person name="Gilichinsky D."/>
            <person name="Tiedje J."/>
            <person name="Richardson P."/>
        </authorList>
    </citation>
    <scope>NUCLEOTIDE SEQUENCE [LARGE SCALE GENOMIC DNA]</scope>
    <source>
        <strain evidence="5">DSM 17290 / CIP 109462 / JCM 13490 / 255-15</strain>
    </source>
</reference>
<dbReference type="OrthoDB" id="5289726at2"/>
<sequence length="320" mass="36837">MRQQVESFDMYTDQQNMLQEVLHGLAQPQKVLQAKYFYDQTGSELFEQITQQPEYYLTRTEIDILSEYQSAIADCIGPVHTLIEYGSGSSRKIKSLLSSLHQLEQYMPIDISKDFLIQSAHQLSKDYPSLRIKAVCGDYSAPLLLPVEEKQKKVIFFPGSTIGNFHPQEAADFLQQSSQLLEKGDGFLIGIDTKKEASVLHAAYNDQAGITAQFNLNILRHINGSLNGTFDVDLFEDVAFYNEQQGRIEMHLKSRIDQIVTIADQRFTFKKDETIHTENSYKYSQEEFQWLAKQNGFTPIRCFTDPQHHFSVHYLEKTRV</sequence>
<keyword evidence="1" id="KW-0489">Methyltransferase</keyword>
<proteinExistence type="predicted"/>
<dbReference type="InterPro" id="IPR051128">
    <property type="entry name" value="EgtD_Methyltrsf_superfamily"/>
</dbReference>
<dbReference type="PANTHER" id="PTHR43397">
    <property type="entry name" value="ERGOTHIONEINE BIOSYNTHESIS PROTEIN 1"/>
    <property type="match status" value="1"/>
</dbReference>
<dbReference type="GO" id="GO:0032259">
    <property type="term" value="P:methylation"/>
    <property type="evidence" value="ECO:0007669"/>
    <property type="project" value="UniProtKB-KW"/>
</dbReference>
<name>B1YH71_EXIS2</name>
<dbReference type="NCBIfam" id="TIGR03438">
    <property type="entry name" value="egtD_ergothio"/>
    <property type="match status" value="1"/>
</dbReference>
<dbReference type="eggNOG" id="COG4301">
    <property type="taxonomic scope" value="Bacteria"/>
</dbReference>
<dbReference type="InterPro" id="IPR035094">
    <property type="entry name" value="EgtD"/>
</dbReference>
<evidence type="ECO:0000256" key="1">
    <source>
        <dbReference type="ARBA" id="ARBA00022603"/>
    </source>
</evidence>
<dbReference type="STRING" id="262543.Exig_1679"/>
<accession>B1YH71</accession>
<dbReference type="HOGENOM" id="CLU_049766_1_1_9"/>
<dbReference type="Pfam" id="PF10017">
    <property type="entry name" value="Methyltransf_33"/>
    <property type="match status" value="1"/>
</dbReference>
<keyword evidence="5" id="KW-1185">Reference proteome</keyword>
<dbReference type="InterPro" id="IPR029063">
    <property type="entry name" value="SAM-dependent_MTases_sf"/>
</dbReference>
<dbReference type="PANTHER" id="PTHR43397:SF1">
    <property type="entry name" value="ERGOTHIONEINE BIOSYNTHESIS PROTEIN 1"/>
    <property type="match status" value="1"/>
</dbReference>
<evidence type="ECO:0000259" key="3">
    <source>
        <dbReference type="Pfam" id="PF10017"/>
    </source>
</evidence>
<evidence type="ECO:0000313" key="5">
    <source>
        <dbReference type="Proteomes" id="UP000001681"/>
    </source>
</evidence>
<reference evidence="4 5" key="1">
    <citation type="journal article" date="2006" name="Extremophiles">
        <title>Characterization of Exiguobacterium isolates from the Siberian permafrost. Description of Exiguobacterium sibiricum sp. nov.</title>
        <authorList>
            <person name="Rodrigues D.F."/>
            <person name="Goris J."/>
            <person name="Vishnivetskaya T."/>
            <person name="Gilichinsky D."/>
            <person name="Thomashow M.F."/>
            <person name="Tiedje J.M."/>
        </authorList>
    </citation>
    <scope>NUCLEOTIDE SEQUENCE [LARGE SCALE GENOMIC DNA]</scope>
    <source>
        <strain evidence="5">DSM 17290 / CIP 109462 / JCM 13490 / 255-15</strain>
    </source>
</reference>
<dbReference type="EMBL" id="CP001022">
    <property type="protein sequence ID" value="ACB61132.1"/>
    <property type="molecule type" value="Genomic_DNA"/>
</dbReference>
<protein>
    <recommendedName>
        <fullName evidence="3">Histidine-specific methyltransferase SAM-dependent domain-containing protein</fullName>
    </recommendedName>
</protein>
<dbReference type="InterPro" id="IPR017804">
    <property type="entry name" value="MeTrfase_EgtD-like"/>
</dbReference>
<dbReference type="InterPro" id="IPR019257">
    <property type="entry name" value="MeTrfase_dom"/>
</dbReference>
<keyword evidence="2" id="KW-0808">Transferase</keyword>
<gene>
    <name evidence="4" type="ordered locus">Exig_1679</name>
</gene>